<dbReference type="InParanoid" id="A0A4V1M3G5"/>
<dbReference type="Pfam" id="PF00632">
    <property type="entry name" value="HECT"/>
    <property type="match status" value="1"/>
</dbReference>
<feature type="region of interest" description="Disordered" evidence="7">
    <location>
        <begin position="137"/>
        <end position="156"/>
    </location>
</feature>
<dbReference type="GO" id="GO:0016607">
    <property type="term" value="C:nuclear speck"/>
    <property type="evidence" value="ECO:0007669"/>
    <property type="project" value="TreeGrafter"/>
</dbReference>
<name>A0A4V1M3G5_TREME</name>
<feature type="region of interest" description="Disordered" evidence="7">
    <location>
        <begin position="931"/>
        <end position="1002"/>
    </location>
</feature>
<dbReference type="InterPro" id="IPR016024">
    <property type="entry name" value="ARM-type_fold"/>
</dbReference>
<dbReference type="PANTHER" id="PTHR45670:SF1">
    <property type="entry name" value="E3 UBIQUITIN-PROTEIN LIGASE HECTD1"/>
    <property type="match status" value="1"/>
</dbReference>
<feature type="region of interest" description="Disordered" evidence="7">
    <location>
        <begin position="656"/>
        <end position="675"/>
    </location>
</feature>
<proteinExistence type="inferred from homology"/>
<dbReference type="InterPro" id="IPR000569">
    <property type="entry name" value="HECT_dom"/>
</dbReference>
<comment type="catalytic activity">
    <reaction evidence="1">
        <text>S-ubiquitinyl-[E2 ubiquitin-conjugating enzyme]-L-cysteine + [acceptor protein]-L-lysine = [E2 ubiquitin-conjugating enzyme]-L-cysteine + N(6)-ubiquitinyl-[acceptor protein]-L-lysine.</text>
        <dbReference type="EC" id="2.3.2.26"/>
    </reaction>
</comment>
<dbReference type="Pfam" id="PF25579">
    <property type="entry name" value="TPR_TRIP12_N"/>
    <property type="match status" value="1"/>
</dbReference>
<dbReference type="InterPro" id="IPR045322">
    <property type="entry name" value="HECTD1/TRIP12-like"/>
</dbReference>
<feature type="compositionally biased region" description="Basic and acidic residues" evidence="7">
    <location>
        <begin position="137"/>
        <end position="151"/>
    </location>
</feature>
<evidence type="ECO:0000256" key="5">
    <source>
        <dbReference type="ARBA" id="ARBA00022786"/>
    </source>
</evidence>
<dbReference type="GO" id="GO:0061630">
    <property type="term" value="F:ubiquitin protein ligase activity"/>
    <property type="evidence" value="ECO:0007669"/>
    <property type="project" value="UniProtKB-EC"/>
</dbReference>
<dbReference type="Gene3D" id="3.30.2410.10">
    <property type="entry name" value="Hect, E3 ligase catalytic domain"/>
    <property type="match status" value="1"/>
</dbReference>
<feature type="compositionally biased region" description="Pro residues" evidence="7">
    <location>
        <begin position="949"/>
        <end position="961"/>
    </location>
</feature>
<evidence type="ECO:0000313" key="10">
    <source>
        <dbReference type="Proteomes" id="UP000289152"/>
    </source>
</evidence>
<keyword evidence="10" id="KW-1185">Reference proteome</keyword>
<dbReference type="Gene3D" id="3.90.1750.10">
    <property type="entry name" value="Hect, E3 ligase catalytic domains"/>
    <property type="match status" value="1"/>
</dbReference>
<feature type="region of interest" description="Disordered" evidence="7">
    <location>
        <begin position="474"/>
        <end position="512"/>
    </location>
</feature>
<dbReference type="EMBL" id="SDIL01000087">
    <property type="protein sequence ID" value="RXK36787.1"/>
    <property type="molecule type" value="Genomic_DNA"/>
</dbReference>
<feature type="domain" description="HECT" evidence="8">
    <location>
        <begin position="1324"/>
        <end position="1644"/>
    </location>
</feature>
<dbReference type="FunCoup" id="A0A4V1M3G5">
    <property type="interactions" value="583"/>
</dbReference>
<feature type="compositionally biased region" description="Low complexity" evidence="7">
    <location>
        <begin position="985"/>
        <end position="995"/>
    </location>
</feature>
<evidence type="ECO:0000313" key="9">
    <source>
        <dbReference type="EMBL" id="RXK36787.1"/>
    </source>
</evidence>
<evidence type="ECO:0000256" key="2">
    <source>
        <dbReference type="ARBA" id="ARBA00006331"/>
    </source>
</evidence>
<dbReference type="GO" id="GO:0043161">
    <property type="term" value="P:proteasome-mediated ubiquitin-dependent protein catabolic process"/>
    <property type="evidence" value="ECO:0007669"/>
    <property type="project" value="TreeGrafter"/>
</dbReference>
<feature type="region of interest" description="Disordered" evidence="7">
    <location>
        <begin position="1"/>
        <end position="32"/>
    </location>
</feature>
<dbReference type="Proteomes" id="UP000289152">
    <property type="component" value="Unassembled WGS sequence"/>
</dbReference>
<dbReference type="SMART" id="SM00119">
    <property type="entry name" value="HECTc"/>
    <property type="match status" value="1"/>
</dbReference>
<protein>
    <recommendedName>
        <fullName evidence="3">HECT-type E3 ubiquitin transferase</fullName>
        <ecNumber evidence="3">2.3.2.26</ecNumber>
    </recommendedName>
</protein>
<dbReference type="SUPFAM" id="SSF56204">
    <property type="entry name" value="Hect, E3 ligase catalytic domain"/>
    <property type="match status" value="1"/>
</dbReference>
<dbReference type="STRING" id="5217.A0A4V1M3G5"/>
<evidence type="ECO:0000256" key="1">
    <source>
        <dbReference type="ARBA" id="ARBA00000885"/>
    </source>
</evidence>
<feature type="compositionally biased region" description="Polar residues" evidence="7">
    <location>
        <begin position="931"/>
        <end position="943"/>
    </location>
</feature>
<dbReference type="EC" id="2.3.2.26" evidence="3"/>
<evidence type="ECO:0000256" key="3">
    <source>
        <dbReference type="ARBA" id="ARBA00012485"/>
    </source>
</evidence>
<dbReference type="Gene3D" id="1.25.10.10">
    <property type="entry name" value="Leucine-rich Repeat Variant"/>
    <property type="match status" value="1"/>
</dbReference>
<dbReference type="OrthoDB" id="423283at2759"/>
<feature type="region of interest" description="Disordered" evidence="7">
    <location>
        <begin position="1045"/>
        <end position="1069"/>
    </location>
</feature>
<feature type="active site" description="Glycyl thioester intermediate" evidence="6">
    <location>
        <position position="1644"/>
    </location>
</feature>
<comment type="caution">
    <text evidence="9">The sequence shown here is derived from an EMBL/GenBank/DDBJ whole genome shotgun (WGS) entry which is preliminary data.</text>
</comment>
<evidence type="ECO:0000256" key="7">
    <source>
        <dbReference type="SAM" id="MobiDB-lite"/>
    </source>
</evidence>
<organism evidence="9 10">
    <name type="scientific">Tremella mesenterica</name>
    <name type="common">Jelly fungus</name>
    <dbReference type="NCBI Taxonomy" id="5217"/>
    <lineage>
        <taxon>Eukaryota</taxon>
        <taxon>Fungi</taxon>
        <taxon>Dikarya</taxon>
        <taxon>Basidiomycota</taxon>
        <taxon>Agaricomycotina</taxon>
        <taxon>Tremellomycetes</taxon>
        <taxon>Tremellales</taxon>
        <taxon>Tremellaceae</taxon>
        <taxon>Tremella</taxon>
    </lineage>
</organism>
<dbReference type="PANTHER" id="PTHR45670">
    <property type="entry name" value="E3 UBIQUITIN-PROTEIN LIGASE TRIP12"/>
    <property type="match status" value="1"/>
</dbReference>
<dbReference type="VEuPathDB" id="FungiDB:TREMEDRAFT_24670"/>
<dbReference type="SUPFAM" id="SSF48371">
    <property type="entry name" value="ARM repeat"/>
    <property type="match status" value="1"/>
</dbReference>
<dbReference type="PROSITE" id="PS50237">
    <property type="entry name" value="HECT"/>
    <property type="match status" value="1"/>
</dbReference>
<evidence type="ECO:0000259" key="8">
    <source>
        <dbReference type="PROSITE" id="PS50237"/>
    </source>
</evidence>
<keyword evidence="5 6" id="KW-0833">Ubl conjugation pathway</keyword>
<keyword evidence="4" id="KW-0808">Transferase</keyword>
<accession>A0A4V1M3G5</accession>
<evidence type="ECO:0000256" key="4">
    <source>
        <dbReference type="ARBA" id="ARBA00022679"/>
    </source>
</evidence>
<reference evidence="9 10" key="1">
    <citation type="submission" date="2016-06" db="EMBL/GenBank/DDBJ databases">
        <title>Evolution of pathogenesis and genome organization in the Tremellales.</title>
        <authorList>
            <person name="Cuomo C."/>
            <person name="Litvintseva A."/>
            <person name="Heitman J."/>
            <person name="Chen Y."/>
            <person name="Sun S."/>
            <person name="Springer D."/>
            <person name="Dromer F."/>
            <person name="Young S."/>
            <person name="Zeng Q."/>
            <person name="Chapman S."/>
            <person name="Gujja S."/>
            <person name="Saif S."/>
            <person name="Birren B."/>
        </authorList>
    </citation>
    <scope>NUCLEOTIDE SEQUENCE [LARGE SCALE GENOMIC DNA]</scope>
    <source>
        <strain evidence="9 10">ATCC 28783</strain>
    </source>
</reference>
<sequence length="1675" mass="181136">MEGSEEEEEEHSGEEDEEEEHPGPPGGAGAGAGIGGINVYDRLARLAGESGMHLDEATAAALFGGEFRTFGGIMSGLSTRFKRLKNELRSPAPAVRLTALRECSEILLVSNEDTLGGAFSTNAFAVEFIAILGGKPNIDENGPKENERPPEEMDEDAQLAAALSMSAGAAAPIHGNEDEIECQLVACRCLAHLLEALPMSGHMLVNLGAIPILCSKLNEMSFVELAEQTLSTLEKLSLDNPSAIVREGGLGSLLNFLPFFSTAVQRTAVTAAANCCRNISPEHHNMIRDVFPILRETLTQADQRLVEQATLAVVRTIESYRHRPDLLDGLLDVPTVAAINALLMPSGGSPLLTPSTYTHLLKALTSAARGSAKVSLAFLQAGMTNTVYQILTGVLPPAHDGDEQGGTSDGQGLYGGVADMAVLQNLAHRPKDQVEESLALICELMPPPPRDGVFDYRAYGEKYLAKVKKARRSERLTRRTSAPPALVVPPPTTEPATLTIPATPTGRVTPPGAASRAVRDAMIKAKKDAEQQQEQRVTLLRDNSAIVAKFIKAMIPVLVDVYAASVATRVRTKVLNGLVKAVAFVDSDDLKAALQTVPMASFLGAIISSKDNPVYVLQALQLVELLVTKLPEVYQTSFLREGVVFEIETLAAQDLTPKPVPSDETTVKIEPEDPSQPISISEDLKPLLGSNLSSLLELSHAARSKTPSVNPNDTNILRARVLIAKKVFDVGGDHKKAASVLLDDLGTRVKLLADANATEADLRDSLRHIAEQFSDPSQALSSFELLKSGLVDGLLDFVDVDGTVSSSERRALLYEIFSTDSSGPLTLLVKRLHESLGRLETFEVETAFGGLSDSSRSSSGLGRTMRIRLQAEEGQDIPKAVSNISVTIQAVAPLQALHDYLRPRIADGHFMSGGGLGGLGESLQAAGMTGLTQVQAAPSSAPESSRLAPPAPANPTNPAPPQRRRSARLSGQPQGANPPEPASPVAPLSSSAPEPSNVPEMPLVDFDEYSEEEDFDADVFDEDMEEEINRPVERVVNMSVAPDGSKVEAKTPEGTRIGTPLQVAPGPSAPARMPSYAGAVKAPPVNFHLKFSFNGIELAPNETIYGIVHKHQHNVPGIPFGGSTYGAPVTFKFRKVEGPAMIKFSLDAPSPASVASTMPGALDPSTPTSKLLRLLRVLHNLCAENRDASGRMDVVDENLFINNKLTAKLTRQMEEVMIIASNCLPDWASELPKHFAFLFPFETRYAFLQATSFGYQRLLSRSAAQTRSSNRREDFNPFSRISRQKVRISRAQLLESCVKVMELYGTASGILEVEYFDEIGTGLGPTLEFYSIASREFARRALQIWRDEDEAKPGPYVFHPRGLFPAPVGPGEPASSVAGSRLSWFKTLGLFVGRALLDSRIIDVNLNKLFLKLILGKTVKKSISNLKLVDPALARSLERLQSYLIARKEIEALALPASSRRNKLSALTVGGAKLTDLSLDFTLPGYAIDLRPRGAFVDVDDSNLEEYIDKVLDLTLGSGIHDQVKAFQDGFSMIFPIQDMAIFSPEELGVLFGNADEDWSRETLEQAIKADHGYNLDSRAVQNLLEVMSGYDKDERRHFLQFITGAPKLPIGGFRGLQPPFTVVRKPHEAPFRADDYLPSVMTCAQVGHIVSLFVSSTTLHCDHILLFGFPITAY</sequence>
<evidence type="ECO:0000256" key="6">
    <source>
        <dbReference type="PROSITE-ProRule" id="PRU00104"/>
    </source>
</evidence>
<feature type="compositionally biased region" description="Acidic residues" evidence="7">
    <location>
        <begin position="1"/>
        <end position="20"/>
    </location>
</feature>
<dbReference type="InterPro" id="IPR011989">
    <property type="entry name" value="ARM-like"/>
</dbReference>
<gene>
    <name evidence="9" type="ORF">M231_05948</name>
</gene>
<feature type="compositionally biased region" description="Low complexity" evidence="7">
    <location>
        <begin position="494"/>
        <end position="505"/>
    </location>
</feature>
<dbReference type="GO" id="GO:0000209">
    <property type="term" value="P:protein polyubiquitination"/>
    <property type="evidence" value="ECO:0007669"/>
    <property type="project" value="TreeGrafter"/>
</dbReference>
<dbReference type="InterPro" id="IPR035983">
    <property type="entry name" value="Hect_E3_ubiquitin_ligase"/>
</dbReference>
<comment type="similarity">
    <text evidence="2">Belongs to the UPL family. K-HECT subfamily.</text>
</comment>
<dbReference type="InterPro" id="IPR057948">
    <property type="entry name" value="TPR_TRIP12_N"/>
</dbReference>